<dbReference type="Proteomes" id="UP000825123">
    <property type="component" value="Chromosome"/>
</dbReference>
<dbReference type="EMBL" id="AP024597">
    <property type="protein sequence ID" value="BCU69948.1"/>
    <property type="molecule type" value="Genomic_DNA"/>
</dbReference>
<evidence type="ECO:0000313" key="1">
    <source>
        <dbReference type="EMBL" id="BCU69948.1"/>
    </source>
</evidence>
<reference evidence="1 2" key="1">
    <citation type="submission" date="2021-04" db="EMBL/GenBank/DDBJ databases">
        <title>Complete genome sequence of Stygiolobus sp. KN-1.</title>
        <authorList>
            <person name="Nakamura K."/>
            <person name="Sakai H."/>
            <person name="Kurosawa N."/>
        </authorList>
    </citation>
    <scope>NUCLEOTIDE SEQUENCE [LARGE SCALE GENOMIC DNA]</scope>
    <source>
        <strain evidence="1 2">KN-1</strain>
    </source>
</reference>
<dbReference type="KEGG" id="csty:KN1_12450"/>
<dbReference type="GeneID" id="66162975"/>
<dbReference type="RefSeq" id="WP_221290043.1">
    <property type="nucleotide sequence ID" value="NZ_AP024597.1"/>
</dbReference>
<keyword evidence="2" id="KW-1185">Reference proteome</keyword>
<sequence>MGSPGGDGEFEKLIKAVMKSIYNKGSLCVTFSDIKKETNLHQQVLTNILKKGKSLGIIAECSELGLGENGYIVLPVYVIILEQSVVSEVVEVNDKYVIMRHEVKSKLYNNSKLLCKGVIIKVFGDVCLDKPLSFEGKEHRQVFLQESTDKYYVFHFDSDFEIKPGDTYVYRYEFYLKYFPPKDYFIVEPFNHVISFNAKTYLTNGGKRVIKSVNVEYPPDIVVIRENSGKTYHEVEAVKLRAFNSIKFWFHI</sequence>
<name>A0A8D5U5Z9_9CREN</name>
<gene>
    <name evidence="1" type="ORF">KN1_12450</name>
</gene>
<protein>
    <submittedName>
        <fullName evidence="1">Uncharacterized protein</fullName>
    </submittedName>
</protein>
<dbReference type="AlphaFoldDB" id="A0A8D5U5Z9"/>
<accession>A0A8D5U5Z9</accession>
<proteinExistence type="predicted"/>
<evidence type="ECO:0000313" key="2">
    <source>
        <dbReference type="Proteomes" id="UP000825123"/>
    </source>
</evidence>
<organism evidence="1 2">
    <name type="scientific">Stygiolobus caldivivus</name>
    <dbReference type="NCBI Taxonomy" id="2824673"/>
    <lineage>
        <taxon>Archaea</taxon>
        <taxon>Thermoproteota</taxon>
        <taxon>Thermoprotei</taxon>
        <taxon>Sulfolobales</taxon>
        <taxon>Sulfolobaceae</taxon>
        <taxon>Stygiolobus</taxon>
    </lineage>
</organism>